<dbReference type="SUPFAM" id="SSF56281">
    <property type="entry name" value="Metallo-hydrolase/oxidoreductase"/>
    <property type="match status" value="1"/>
</dbReference>
<keyword evidence="1" id="KW-0378">Hydrolase</keyword>
<comment type="caution">
    <text evidence="2">The sequence shown here is derived from an EMBL/GenBank/DDBJ whole genome shotgun (WGS) entry which is preliminary data.</text>
</comment>
<dbReference type="PANTHER" id="PTHR43546:SF9">
    <property type="entry name" value="L-ASCORBATE-6-PHOSPHATE LACTONASE ULAG-RELATED"/>
    <property type="match status" value="1"/>
</dbReference>
<proteinExistence type="predicted"/>
<reference evidence="2" key="2">
    <citation type="submission" date="2021-04" db="EMBL/GenBank/DDBJ databases">
        <authorList>
            <person name="Gilroy R."/>
        </authorList>
    </citation>
    <scope>NUCLEOTIDE SEQUENCE</scope>
    <source>
        <strain evidence="2">ChiHecec1B25-7008</strain>
    </source>
</reference>
<dbReference type="Pfam" id="PF13483">
    <property type="entry name" value="Lactamase_B_3"/>
    <property type="match status" value="1"/>
</dbReference>
<evidence type="ECO:0000313" key="3">
    <source>
        <dbReference type="Proteomes" id="UP000823860"/>
    </source>
</evidence>
<sequence>METTTTIRLVRNATLRINYAGHTILVDPLLAEKASLISALGVNVSPRVHLTMPINEIVEDVDCVLLTHNHPDHYDSSVKKHLPSDILFLTQPEDCKIIMNDGFTNVVPINDTFWLDGICITRIPGKHGRGMLGDMMGPVSGFVFSHEGLPTLYLMGDCCWDDAIYDAVKRYSPDYMVVNSGGAIIPVYSGYFGSIITNEDDMVEIVTKCTGVKKFIAVHMDAIDHCQTTRSILRNELEHQKVDMNRLIIPEDGESINL</sequence>
<gene>
    <name evidence="2" type="ORF">H9785_00190</name>
</gene>
<accession>A0A9D2KS22</accession>
<dbReference type="GO" id="GO:0016787">
    <property type="term" value="F:hydrolase activity"/>
    <property type="evidence" value="ECO:0007669"/>
    <property type="project" value="UniProtKB-KW"/>
</dbReference>
<dbReference type="InterPro" id="IPR050114">
    <property type="entry name" value="UPF0173_UPF0282_UlaG_hydrolase"/>
</dbReference>
<dbReference type="PANTHER" id="PTHR43546">
    <property type="entry name" value="UPF0173 METAL-DEPENDENT HYDROLASE MJ1163-RELATED"/>
    <property type="match status" value="1"/>
</dbReference>
<dbReference type="Gene3D" id="3.60.15.10">
    <property type="entry name" value="Ribonuclease Z/Hydroxyacylglutathione hydrolase-like"/>
    <property type="match status" value="1"/>
</dbReference>
<evidence type="ECO:0000313" key="2">
    <source>
        <dbReference type="EMBL" id="HJA82383.1"/>
    </source>
</evidence>
<dbReference type="Proteomes" id="UP000823860">
    <property type="component" value="Unassembled WGS sequence"/>
</dbReference>
<reference evidence="2" key="1">
    <citation type="journal article" date="2021" name="PeerJ">
        <title>Extensive microbial diversity within the chicken gut microbiome revealed by metagenomics and culture.</title>
        <authorList>
            <person name="Gilroy R."/>
            <person name="Ravi A."/>
            <person name="Getino M."/>
            <person name="Pursley I."/>
            <person name="Horton D.L."/>
            <person name="Alikhan N.F."/>
            <person name="Baker D."/>
            <person name="Gharbi K."/>
            <person name="Hall N."/>
            <person name="Watson M."/>
            <person name="Adriaenssens E.M."/>
            <person name="Foster-Nyarko E."/>
            <person name="Jarju S."/>
            <person name="Secka A."/>
            <person name="Antonio M."/>
            <person name="Oren A."/>
            <person name="Chaudhuri R.R."/>
            <person name="La Ragione R."/>
            <person name="Hildebrand F."/>
            <person name="Pallen M.J."/>
        </authorList>
    </citation>
    <scope>NUCLEOTIDE SEQUENCE</scope>
    <source>
        <strain evidence="2">ChiHecec1B25-7008</strain>
    </source>
</reference>
<dbReference type="AlphaFoldDB" id="A0A9D2KS22"/>
<dbReference type="EMBL" id="DWZE01000002">
    <property type="protein sequence ID" value="HJA82383.1"/>
    <property type="molecule type" value="Genomic_DNA"/>
</dbReference>
<name>A0A9D2KS22_9BACE</name>
<protein>
    <submittedName>
        <fullName evidence="2">MBL fold metallo-hydrolase</fullName>
    </submittedName>
</protein>
<organism evidence="2 3">
    <name type="scientific">Candidatus Bacteroides intestinavium</name>
    <dbReference type="NCBI Taxonomy" id="2838469"/>
    <lineage>
        <taxon>Bacteria</taxon>
        <taxon>Pseudomonadati</taxon>
        <taxon>Bacteroidota</taxon>
        <taxon>Bacteroidia</taxon>
        <taxon>Bacteroidales</taxon>
        <taxon>Bacteroidaceae</taxon>
        <taxon>Bacteroides</taxon>
    </lineage>
</organism>
<evidence type="ECO:0000256" key="1">
    <source>
        <dbReference type="ARBA" id="ARBA00022801"/>
    </source>
</evidence>
<dbReference type="InterPro" id="IPR036866">
    <property type="entry name" value="RibonucZ/Hydroxyglut_hydro"/>
</dbReference>